<evidence type="ECO:0000256" key="4">
    <source>
        <dbReference type="ARBA" id="ARBA00022475"/>
    </source>
</evidence>
<evidence type="ECO:0000313" key="10">
    <source>
        <dbReference type="Proteomes" id="UP000186455"/>
    </source>
</evidence>
<dbReference type="Proteomes" id="UP000186455">
    <property type="component" value="Unassembled WGS sequence"/>
</dbReference>
<comment type="caution">
    <text evidence="9">The sequence shown here is derived from an EMBL/GenBank/DDBJ whole genome shotgun (WGS) entry which is preliminary data.</text>
</comment>
<evidence type="ECO:0000313" key="9">
    <source>
        <dbReference type="EMBL" id="OKH94176.1"/>
    </source>
</evidence>
<comment type="subcellular location">
    <subcellularLocation>
        <location evidence="1">Cell membrane</location>
        <topology evidence="1">Multi-pass membrane protein</topology>
    </subcellularLocation>
</comment>
<evidence type="ECO:0000256" key="6">
    <source>
        <dbReference type="ARBA" id="ARBA00022989"/>
    </source>
</evidence>
<dbReference type="RefSeq" id="WP_073788840.1">
    <property type="nucleotide sequence ID" value="NZ_LFBV01000003.1"/>
</dbReference>
<evidence type="ECO:0000256" key="5">
    <source>
        <dbReference type="ARBA" id="ARBA00022692"/>
    </source>
</evidence>
<dbReference type="InterPro" id="IPR000522">
    <property type="entry name" value="ABC_transptr_permease_BtuC"/>
</dbReference>
<name>A0A1Q4V8L5_9ACTN</name>
<evidence type="ECO:0000256" key="8">
    <source>
        <dbReference type="SAM" id="Phobius"/>
    </source>
</evidence>
<keyword evidence="5 8" id="KW-0812">Transmembrane</keyword>
<reference evidence="9 10" key="1">
    <citation type="submission" date="2015-06" db="EMBL/GenBank/DDBJ databases">
        <title>Cloning and characterization of the uncialamcin biosynthetic gene cluster.</title>
        <authorList>
            <person name="Yan X."/>
            <person name="Huang T."/>
            <person name="Ge H."/>
            <person name="Shen B."/>
        </authorList>
    </citation>
    <scope>NUCLEOTIDE SEQUENCE [LARGE SCALE GENOMIC DNA]</scope>
    <source>
        <strain evidence="9 10">DCA2648</strain>
    </source>
</reference>
<dbReference type="CDD" id="cd06550">
    <property type="entry name" value="TM_ABC_iron-siderophores_like"/>
    <property type="match status" value="1"/>
</dbReference>
<dbReference type="Pfam" id="PF01032">
    <property type="entry name" value="FecCD"/>
    <property type="match status" value="1"/>
</dbReference>
<dbReference type="SUPFAM" id="SSF81345">
    <property type="entry name" value="ABC transporter involved in vitamin B12 uptake, BtuC"/>
    <property type="match status" value="1"/>
</dbReference>
<dbReference type="PANTHER" id="PTHR30472:SF24">
    <property type="entry name" value="FERRIC ENTEROBACTIN TRANSPORT SYSTEM PERMEASE PROTEIN FEPG"/>
    <property type="match status" value="1"/>
</dbReference>
<accession>A0A1Q4V8L5</accession>
<dbReference type="Gene3D" id="1.10.3470.10">
    <property type="entry name" value="ABC transporter involved in vitamin B12 uptake, BtuC"/>
    <property type="match status" value="1"/>
</dbReference>
<dbReference type="STRING" id="1048205.AB852_16315"/>
<protein>
    <submittedName>
        <fullName evidence="9">Membrane protein</fullName>
    </submittedName>
</protein>
<comment type="similarity">
    <text evidence="2">Belongs to the binding-protein-dependent transport system permease family. FecCD subfamily.</text>
</comment>
<keyword evidence="3" id="KW-0813">Transport</keyword>
<evidence type="ECO:0000256" key="2">
    <source>
        <dbReference type="ARBA" id="ARBA00007935"/>
    </source>
</evidence>
<sequence length="359" mass="36671">MTATASRTRTRTPKQRPLRTRTLRTRRFSVRVRPRVLVVGAALLVVTAVAFVLACVTGDFGLPVPEVLRVLAGGGEPGARFIVVEFRLPRAVAGLLVGTALGASGALFQSVTRNPLGSPDVIGFGSGAATGALIALLMWHTSALGTSVAAVAGGAVTAAVVLLITWRDGLHSQRLIIVGIGIAAMATAVNAWLLSRSRVQEAEVAQLWLTGTLNGRTWDQVAPLAVVLAALLPLAVAQSRGLGMLSLGDDTAEALGTPPRPTRVTAIVTGVALIGASTAAAGPITFVALVAPQIARRLTRAPGPGIATSALTGALLLTGADVATQWALPSVEVPAGIATGLFGGAYLAWLLTRRGGPRD</sequence>
<feature type="transmembrane region" description="Helical" evidence="8">
    <location>
        <begin position="303"/>
        <end position="327"/>
    </location>
</feature>
<feature type="transmembrane region" description="Helical" evidence="8">
    <location>
        <begin position="91"/>
        <end position="109"/>
    </location>
</feature>
<evidence type="ECO:0000256" key="3">
    <source>
        <dbReference type="ARBA" id="ARBA00022448"/>
    </source>
</evidence>
<feature type="transmembrane region" description="Helical" evidence="8">
    <location>
        <begin position="175"/>
        <end position="194"/>
    </location>
</feature>
<dbReference type="EMBL" id="LFBV01000003">
    <property type="protein sequence ID" value="OKH94176.1"/>
    <property type="molecule type" value="Genomic_DNA"/>
</dbReference>
<keyword evidence="4" id="KW-1003">Cell membrane</keyword>
<feature type="transmembrane region" description="Helical" evidence="8">
    <location>
        <begin position="121"/>
        <end position="140"/>
    </location>
</feature>
<dbReference type="GO" id="GO:0033214">
    <property type="term" value="P:siderophore-iron import into cell"/>
    <property type="evidence" value="ECO:0007669"/>
    <property type="project" value="TreeGrafter"/>
</dbReference>
<feature type="transmembrane region" description="Helical" evidence="8">
    <location>
        <begin position="333"/>
        <end position="352"/>
    </location>
</feature>
<keyword evidence="6 8" id="KW-1133">Transmembrane helix</keyword>
<keyword evidence="10" id="KW-1185">Reference proteome</keyword>
<proteinExistence type="inferred from homology"/>
<feature type="transmembrane region" description="Helical" evidence="8">
    <location>
        <begin position="266"/>
        <end position="291"/>
    </location>
</feature>
<keyword evidence="7 8" id="KW-0472">Membrane</keyword>
<dbReference type="GO" id="GO:0005886">
    <property type="term" value="C:plasma membrane"/>
    <property type="evidence" value="ECO:0007669"/>
    <property type="project" value="UniProtKB-SubCell"/>
</dbReference>
<gene>
    <name evidence="9" type="ORF">AB852_16315</name>
</gene>
<dbReference type="GO" id="GO:0022857">
    <property type="term" value="F:transmembrane transporter activity"/>
    <property type="evidence" value="ECO:0007669"/>
    <property type="project" value="InterPro"/>
</dbReference>
<dbReference type="PANTHER" id="PTHR30472">
    <property type="entry name" value="FERRIC ENTEROBACTIN TRANSPORT SYSTEM PERMEASE PROTEIN"/>
    <property type="match status" value="1"/>
</dbReference>
<dbReference type="InterPro" id="IPR037294">
    <property type="entry name" value="ABC_BtuC-like"/>
</dbReference>
<evidence type="ECO:0000256" key="1">
    <source>
        <dbReference type="ARBA" id="ARBA00004651"/>
    </source>
</evidence>
<feature type="transmembrane region" description="Helical" evidence="8">
    <location>
        <begin position="146"/>
        <end position="166"/>
    </location>
</feature>
<organism evidence="9 10">
    <name type="scientific">Streptomyces uncialis</name>
    <dbReference type="NCBI Taxonomy" id="1048205"/>
    <lineage>
        <taxon>Bacteria</taxon>
        <taxon>Bacillati</taxon>
        <taxon>Actinomycetota</taxon>
        <taxon>Actinomycetes</taxon>
        <taxon>Kitasatosporales</taxon>
        <taxon>Streptomycetaceae</taxon>
        <taxon>Streptomyces</taxon>
    </lineage>
</organism>
<evidence type="ECO:0000256" key="7">
    <source>
        <dbReference type="ARBA" id="ARBA00023136"/>
    </source>
</evidence>
<dbReference type="AlphaFoldDB" id="A0A1Q4V8L5"/>